<dbReference type="Proteomes" id="UP001497472">
    <property type="component" value="Unassembled WGS sequence"/>
</dbReference>
<proteinExistence type="predicted"/>
<evidence type="ECO:0000313" key="3">
    <source>
        <dbReference type="Proteomes" id="UP001497472"/>
    </source>
</evidence>
<keyword evidence="3" id="KW-1185">Reference proteome</keyword>
<comment type="caution">
    <text evidence="2">The sequence shown here is derived from an EMBL/GenBank/DDBJ whole genome shotgun (WGS) entry which is preliminary data.</text>
</comment>
<feature type="region of interest" description="Disordered" evidence="1">
    <location>
        <begin position="77"/>
        <end position="105"/>
    </location>
</feature>
<organism evidence="2 3">
    <name type="scientific">Leptosia nina</name>
    <dbReference type="NCBI Taxonomy" id="320188"/>
    <lineage>
        <taxon>Eukaryota</taxon>
        <taxon>Metazoa</taxon>
        <taxon>Ecdysozoa</taxon>
        <taxon>Arthropoda</taxon>
        <taxon>Hexapoda</taxon>
        <taxon>Insecta</taxon>
        <taxon>Pterygota</taxon>
        <taxon>Neoptera</taxon>
        <taxon>Endopterygota</taxon>
        <taxon>Lepidoptera</taxon>
        <taxon>Glossata</taxon>
        <taxon>Ditrysia</taxon>
        <taxon>Papilionoidea</taxon>
        <taxon>Pieridae</taxon>
        <taxon>Pierinae</taxon>
        <taxon>Leptosia</taxon>
    </lineage>
</organism>
<protein>
    <submittedName>
        <fullName evidence="2">Uncharacterized protein</fullName>
    </submittedName>
</protein>
<evidence type="ECO:0000256" key="1">
    <source>
        <dbReference type="SAM" id="MobiDB-lite"/>
    </source>
</evidence>
<evidence type="ECO:0000313" key="2">
    <source>
        <dbReference type="EMBL" id="CAK1546888.1"/>
    </source>
</evidence>
<reference evidence="2 3" key="1">
    <citation type="submission" date="2023-11" db="EMBL/GenBank/DDBJ databases">
        <authorList>
            <person name="Okamura Y."/>
        </authorList>
    </citation>
    <scope>NUCLEOTIDE SEQUENCE [LARGE SCALE GENOMIC DNA]</scope>
</reference>
<name>A0AAV1JC30_9NEOP</name>
<gene>
    <name evidence="2" type="ORF">LNINA_LOCUS6395</name>
</gene>
<accession>A0AAV1JC30</accession>
<sequence length="129" mass="14822">MLPFHYAKPEVNRDENSLLILSNNIENNLSVQNGISNVNQVDWNNFLDEGLLSTISNTGEINVKKGTLSLKKAYQENKKVEKKRKHKSTTAINNHNKDTSGEPFLQKPKCSFRKEKYTITVQNWLKDNC</sequence>
<dbReference type="AlphaFoldDB" id="A0AAV1JC30"/>
<dbReference type="EMBL" id="CAVLEF010000009">
    <property type="protein sequence ID" value="CAK1546888.1"/>
    <property type="molecule type" value="Genomic_DNA"/>
</dbReference>